<organism evidence="1 2">
    <name type="scientific">Methylobacterium iners</name>
    <dbReference type="NCBI Taxonomy" id="418707"/>
    <lineage>
        <taxon>Bacteria</taxon>
        <taxon>Pseudomonadati</taxon>
        <taxon>Pseudomonadota</taxon>
        <taxon>Alphaproteobacteria</taxon>
        <taxon>Hyphomicrobiales</taxon>
        <taxon>Methylobacteriaceae</taxon>
        <taxon>Methylobacterium</taxon>
    </lineage>
</organism>
<proteinExistence type="predicted"/>
<evidence type="ECO:0000313" key="1">
    <source>
        <dbReference type="EMBL" id="GJD93199.1"/>
    </source>
</evidence>
<sequence>MDAVTKYELREATWTALNDSNLFELNDERCSPTSQDAGARERSLQSGERKWFGAATIEVEIVFFCF</sequence>
<evidence type="ECO:0000313" key="2">
    <source>
        <dbReference type="Proteomes" id="UP001055125"/>
    </source>
</evidence>
<gene>
    <name evidence="1" type="ORF">OCOJLMKI_0390</name>
</gene>
<name>A0ABQ4RSM4_9HYPH</name>
<comment type="caution">
    <text evidence="1">The sequence shown here is derived from an EMBL/GenBank/DDBJ whole genome shotgun (WGS) entry which is preliminary data.</text>
</comment>
<reference evidence="1" key="1">
    <citation type="journal article" date="2021" name="Front. Microbiol.">
        <title>Comprehensive Comparative Genomics and Phenotyping of Methylobacterium Species.</title>
        <authorList>
            <person name="Alessa O."/>
            <person name="Ogura Y."/>
            <person name="Fujitani Y."/>
            <person name="Takami H."/>
            <person name="Hayashi T."/>
            <person name="Sahin N."/>
            <person name="Tani A."/>
        </authorList>
    </citation>
    <scope>NUCLEOTIDE SEQUENCE</scope>
    <source>
        <strain evidence="1">DSM 19015</strain>
    </source>
</reference>
<accession>A0ABQ4RSM4</accession>
<reference evidence="1" key="2">
    <citation type="submission" date="2021-08" db="EMBL/GenBank/DDBJ databases">
        <authorList>
            <person name="Tani A."/>
            <person name="Ola A."/>
            <person name="Ogura Y."/>
            <person name="Katsura K."/>
            <person name="Hayashi T."/>
        </authorList>
    </citation>
    <scope>NUCLEOTIDE SEQUENCE</scope>
    <source>
        <strain evidence="1">DSM 19015</strain>
    </source>
</reference>
<evidence type="ECO:0008006" key="3">
    <source>
        <dbReference type="Google" id="ProtNLM"/>
    </source>
</evidence>
<dbReference type="RefSeq" id="WP_238242405.1">
    <property type="nucleotide sequence ID" value="NZ_BPQP01000006.1"/>
</dbReference>
<keyword evidence="2" id="KW-1185">Reference proteome</keyword>
<dbReference type="Proteomes" id="UP001055125">
    <property type="component" value="Unassembled WGS sequence"/>
</dbReference>
<protein>
    <recommendedName>
        <fullName evidence="3">Transposase</fullName>
    </recommendedName>
</protein>
<dbReference type="EMBL" id="BPQP01000006">
    <property type="protein sequence ID" value="GJD93199.1"/>
    <property type="molecule type" value="Genomic_DNA"/>
</dbReference>